<evidence type="ECO:0000256" key="2">
    <source>
        <dbReference type="ARBA" id="ARBA00022741"/>
    </source>
</evidence>
<keyword evidence="9" id="KW-0614">Plasmid</keyword>
<evidence type="ECO:0000256" key="3">
    <source>
        <dbReference type="ARBA" id="ARBA00022840"/>
    </source>
</evidence>
<evidence type="ECO:0000256" key="4">
    <source>
        <dbReference type="ARBA" id="ARBA00023054"/>
    </source>
</evidence>
<dbReference type="InterPro" id="IPR003395">
    <property type="entry name" value="RecF/RecN/SMC_N"/>
</dbReference>
<dbReference type="Proteomes" id="UP000281170">
    <property type="component" value="Plasmid 28"/>
</dbReference>
<dbReference type="InterPro" id="IPR027417">
    <property type="entry name" value="P-loop_NTPase"/>
</dbReference>
<geneLocation type="plasmid" evidence="9 11">
    <name>28</name>
</geneLocation>
<dbReference type="GO" id="GO:0005524">
    <property type="term" value="F:ATP binding"/>
    <property type="evidence" value="ECO:0007669"/>
    <property type="project" value="UniProtKB-UniRule"/>
</dbReference>
<dbReference type="HAMAP" id="MF_01894">
    <property type="entry name" value="Smc_prok"/>
    <property type="match status" value="1"/>
</dbReference>
<dbReference type="InterPro" id="IPR036277">
    <property type="entry name" value="SMC_hinge_sf"/>
</dbReference>
<dbReference type="GO" id="GO:0003677">
    <property type="term" value="F:DNA binding"/>
    <property type="evidence" value="ECO:0007669"/>
    <property type="project" value="UniProtKB-UniRule"/>
</dbReference>
<dbReference type="InterPro" id="IPR011890">
    <property type="entry name" value="SMC_prok"/>
</dbReference>
<feature type="coiled-coil region" evidence="6">
    <location>
        <begin position="405"/>
        <end position="479"/>
    </location>
</feature>
<comment type="domain">
    <text evidence="6">Contains large globular domains required for ATP hydrolysis at each terminus and a third globular domain forming a flexible hinge near the middle of the molecule. These domains are separated by coiled-coil structures.</text>
</comment>
<name>A0A0W0R5R1_9GAMM</name>
<feature type="coiled-coil region" evidence="6">
    <location>
        <begin position="300"/>
        <end position="376"/>
    </location>
</feature>
<dbReference type="NCBIfam" id="TIGR02168">
    <property type="entry name" value="SMC_prok_B"/>
    <property type="match status" value="1"/>
</dbReference>
<evidence type="ECO:0000256" key="6">
    <source>
        <dbReference type="HAMAP-Rule" id="MF_01894"/>
    </source>
</evidence>
<dbReference type="InterPro" id="IPR024704">
    <property type="entry name" value="SMC"/>
</dbReference>
<dbReference type="GO" id="GO:0007059">
    <property type="term" value="P:chromosome segregation"/>
    <property type="evidence" value="ECO:0007669"/>
    <property type="project" value="UniProtKB-UniRule"/>
</dbReference>
<dbReference type="GO" id="GO:0007062">
    <property type="term" value="P:sister chromatid cohesion"/>
    <property type="evidence" value="ECO:0007669"/>
    <property type="project" value="InterPro"/>
</dbReference>
<keyword evidence="5 6" id="KW-0238">DNA-binding</keyword>
<feature type="coiled-coil region" evidence="6">
    <location>
        <begin position="648"/>
        <end position="682"/>
    </location>
</feature>
<dbReference type="STRING" id="45056.Lade_1094"/>
<evidence type="ECO:0000313" key="8">
    <source>
        <dbReference type="EMBL" id="KTC66436.1"/>
    </source>
</evidence>
<keyword evidence="3 6" id="KW-0067">ATP-binding</keyword>
<dbReference type="GO" id="GO:0005694">
    <property type="term" value="C:chromosome"/>
    <property type="evidence" value="ECO:0007669"/>
    <property type="project" value="InterPro"/>
</dbReference>
<evidence type="ECO:0000313" key="10">
    <source>
        <dbReference type="Proteomes" id="UP000054859"/>
    </source>
</evidence>
<evidence type="ECO:0000313" key="9">
    <source>
        <dbReference type="EMBL" id="VEH86276.1"/>
    </source>
</evidence>
<dbReference type="GO" id="GO:0006260">
    <property type="term" value="P:DNA replication"/>
    <property type="evidence" value="ECO:0007669"/>
    <property type="project" value="UniProtKB-UniRule"/>
</dbReference>
<evidence type="ECO:0000313" key="11">
    <source>
        <dbReference type="Proteomes" id="UP000281170"/>
    </source>
</evidence>
<comment type="subunit">
    <text evidence="6">Homodimer.</text>
</comment>
<organism evidence="8 10">
    <name type="scientific">Legionella adelaidensis</name>
    <dbReference type="NCBI Taxonomy" id="45056"/>
    <lineage>
        <taxon>Bacteria</taxon>
        <taxon>Pseudomonadati</taxon>
        <taxon>Pseudomonadota</taxon>
        <taxon>Gammaproteobacteria</taxon>
        <taxon>Legionellales</taxon>
        <taxon>Legionellaceae</taxon>
        <taxon>Legionella</taxon>
    </lineage>
</organism>
<reference evidence="8 10" key="1">
    <citation type="submission" date="2015-11" db="EMBL/GenBank/DDBJ databases">
        <title>Identification of large and diverse effector repertoires of 38 Legionella species.</title>
        <authorList>
            <person name="Burstein D."/>
            <person name="Amaro F."/>
            <person name="Zusman T."/>
            <person name="Lifshitz Z."/>
            <person name="Cohen O."/>
            <person name="Gilbert J.A."/>
            <person name="Pupko T."/>
            <person name="Shuman H.A."/>
            <person name="Segal G."/>
        </authorList>
    </citation>
    <scope>NUCLEOTIDE SEQUENCE [LARGE SCALE GENOMIC DNA]</scope>
    <source>
        <strain evidence="8 10">1762-AUS-E</strain>
    </source>
</reference>
<dbReference type="GO" id="GO:0030261">
    <property type="term" value="P:chromosome condensation"/>
    <property type="evidence" value="ECO:0007669"/>
    <property type="project" value="InterPro"/>
</dbReference>
<dbReference type="SUPFAM" id="SSF52540">
    <property type="entry name" value="P-loop containing nucleoside triphosphate hydrolases"/>
    <property type="match status" value="1"/>
</dbReference>
<dbReference type="Gene3D" id="3.40.50.300">
    <property type="entry name" value="P-loop containing nucleotide triphosphate hydrolases"/>
    <property type="match status" value="2"/>
</dbReference>
<dbReference type="GO" id="GO:0016887">
    <property type="term" value="F:ATP hydrolysis activity"/>
    <property type="evidence" value="ECO:0007669"/>
    <property type="project" value="InterPro"/>
</dbReference>
<dbReference type="Proteomes" id="UP000054859">
    <property type="component" value="Unassembled WGS sequence"/>
</dbReference>
<evidence type="ECO:0000259" key="7">
    <source>
        <dbReference type="Pfam" id="PF02463"/>
    </source>
</evidence>
<dbReference type="RefSeq" id="WP_058462108.1">
    <property type="nucleotide sequence ID" value="NZ_CAAAHS010000002.1"/>
</dbReference>
<comment type="subcellular location">
    <subcellularLocation>
        <location evidence="6">Cytoplasm</location>
    </subcellularLocation>
</comment>
<proteinExistence type="inferred from homology"/>
<feature type="domain" description="RecF/RecN/SMC N-terminal" evidence="7">
    <location>
        <begin position="829"/>
        <end position="1145"/>
    </location>
</feature>
<dbReference type="CDD" id="cd03278">
    <property type="entry name" value="ABC_SMC_barmotin"/>
    <property type="match status" value="2"/>
</dbReference>
<feature type="domain" description="RecF/RecN/SMC N-terminal" evidence="7">
    <location>
        <begin position="3"/>
        <end position="136"/>
    </location>
</feature>
<dbReference type="OrthoDB" id="9808768at2"/>
<comment type="similarity">
    <text evidence="6">Belongs to the SMC family.</text>
</comment>
<dbReference type="PANTHER" id="PTHR43977">
    <property type="entry name" value="STRUCTURAL MAINTENANCE OF CHROMOSOMES PROTEIN 3"/>
    <property type="match status" value="1"/>
</dbReference>
<keyword evidence="1 6" id="KW-0963">Cytoplasm</keyword>
<feature type="binding site" evidence="6">
    <location>
        <begin position="32"/>
        <end position="39"/>
    </location>
    <ligand>
        <name>ATP</name>
        <dbReference type="ChEBI" id="CHEBI:30616"/>
    </ligand>
</feature>
<dbReference type="SUPFAM" id="SSF75553">
    <property type="entry name" value="Smc hinge domain"/>
    <property type="match status" value="1"/>
</dbReference>
<keyword evidence="4 6" id="KW-0175">Coiled coil</keyword>
<evidence type="ECO:0000256" key="5">
    <source>
        <dbReference type="ARBA" id="ARBA00023125"/>
    </source>
</evidence>
<keyword evidence="2 6" id="KW-0547">Nucleotide-binding</keyword>
<dbReference type="AlphaFoldDB" id="A0A0W0R5R1"/>
<feature type="coiled-coil region" evidence="6">
    <location>
        <begin position="720"/>
        <end position="899"/>
    </location>
</feature>
<protein>
    <recommendedName>
        <fullName evidence="6">Chromosome partition protein Smc</fullName>
    </recommendedName>
</protein>
<reference evidence="9 11" key="2">
    <citation type="submission" date="2018-12" db="EMBL/GenBank/DDBJ databases">
        <authorList>
            <consortium name="Pathogen Informatics"/>
        </authorList>
    </citation>
    <scope>NUCLEOTIDE SEQUENCE [LARGE SCALE GENOMIC DNA]</scope>
    <source>
        <strain evidence="9 11">NCTC12735</strain>
        <plasmid evidence="11">28</plasmid>
    </source>
</reference>
<dbReference type="Pfam" id="PF02463">
    <property type="entry name" value="SMC_N"/>
    <property type="match status" value="2"/>
</dbReference>
<dbReference type="EMBL" id="LNKA01000001">
    <property type="protein sequence ID" value="KTC66436.1"/>
    <property type="molecule type" value="Genomic_DNA"/>
</dbReference>
<dbReference type="PIRSF" id="PIRSF005719">
    <property type="entry name" value="SMC"/>
    <property type="match status" value="1"/>
</dbReference>
<sequence>MQLKELKLSGFKSFVEPTTVSFPSQLVGVVGPNGCGKSNIIDAVRWVMGESSAKNLRGEAMTDVIFNGSSTRKPVGQAAVELVFDNSLGRLSGQYASYQEISIKRVVSRDGDSNYFLNGSRCRRRDVVDIFLGTGAGAKGYAIIGQDMISRLIEARPDDLKVYLEEAAGISKYKDRRRETLLRINQTRENLSRVADIREELSKQLARLEKQAKAAERFKLLKEKERQLKGEIFSLKWAALNNEQEVLTKNSKALTFQSEEYETQATLLAKEELLSQNELQTANELFQEIQNQFFKAGTDIARLEESIQQSQKEKHLFTKNKEELTLEYHHTIEKIEEEKVCLIQLETQLIELEKKVKDLQEAYQSQKSNWDKKEKEHTKWNNDWREIQEKLNASHREKQEHTLVLKNLHMQREQLLVRLEKITHEKESLPIEILQKNAQTLRNEKTILEKEITELQSKLAQISENNRDLKKDISGIEHQLNIEHDQLKHIAAKKAALEAAQQAALKNINDPEKLAKWATAPRLVSKFSIEEKWRTACELVFAEALQAVVIEEWDELLKEANTINHPAYFVSSQTNFARQTHPRLVDKIQGVVPAIDFLHEIYLAESLEEALSLVTSLKSNQSVITPQGVWVGHGWLKVAASNSEKEGLIARQDTLNKLTAELVQLEEKIQKLQEKRNTLHSTFSLNKEEEEKLFISSRSLQSNILTLEAQFTSKTKEFENNVLRKNALQEEEEEKRYQLETICAEIERIKDLCQKAEEQLSHAEIAVQNYNKDREAWEKTLQIEKKTLETVLNELHQQELQYDREKNKKQQSLESQTREIKRAESIQLRLEKLEKQFLELVAPSNKNEETLKQKLTEYQHLEKELISKKEKINQLQEVLQQTQQKIKDLHLQNKNLVELIQQNKLAEQALQIKKASLEEALYELNLQATEVLSTLTESKDIHLLEKELLETQEKIKRLGAINLIAIEEYQEENGRKQQLDVQYSDLNEALSTLELAIAQMDKETQARLRDTFNQINSSFQSLFPRLFGGGRAMLELTCDNLLEAGVLVMAQPPGKRNSSIHMLSGGEKAMTAVALVFAIFQLNPSPFCMLDEVDAPLDDVNVRRFCDLVKEMSEFVQFLFITHNKVTMELADHLIGVTMREPGVSRVVAVDVEQALAIAE</sequence>
<feature type="coiled-coil region" evidence="6">
    <location>
        <begin position="941"/>
        <end position="1003"/>
    </location>
</feature>
<feature type="coiled-coil region" evidence="6">
    <location>
        <begin position="184"/>
        <end position="225"/>
    </location>
</feature>
<accession>A0A0W0R5R1</accession>
<dbReference type="KEGG" id="ladl:NCTC12735_01925"/>
<keyword evidence="10" id="KW-1185">Reference proteome</keyword>
<gene>
    <name evidence="8" type="primary">smc_2</name>
    <name evidence="6 9" type="synonym">smc</name>
    <name evidence="8" type="ORF">Lade_1094</name>
    <name evidence="9" type="ORF">NCTC12735_01925</name>
</gene>
<dbReference type="PATRIC" id="fig|45056.6.peg.1133"/>
<dbReference type="EMBL" id="LR134437">
    <property type="protein sequence ID" value="VEH86276.1"/>
    <property type="molecule type" value="Genomic_DNA"/>
</dbReference>
<evidence type="ECO:0000256" key="1">
    <source>
        <dbReference type="ARBA" id="ARBA00022490"/>
    </source>
</evidence>
<comment type="function">
    <text evidence="6">Required for chromosome condensation and partitioning.</text>
</comment>
<dbReference type="GO" id="GO:0005737">
    <property type="term" value="C:cytoplasm"/>
    <property type="evidence" value="ECO:0007669"/>
    <property type="project" value="UniProtKB-SubCell"/>
</dbReference>